<evidence type="ECO:0000256" key="11">
    <source>
        <dbReference type="ARBA" id="ARBA00023136"/>
    </source>
</evidence>
<feature type="coiled-coil region" evidence="12">
    <location>
        <begin position="523"/>
        <end position="634"/>
    </location>
</feature>
<proteinExistence type="inferred from homology"/>
<keyword evidence="3" id="KW-0217">Developmental protein</keyword>
<dbReference type="InterPro" id="IPR001611">
    <property type="entry name" value="Leu-rich_rpt"/>
</dbReference>
<keyword evidence="11 14" id="KW-0472">Membrane</keyword>
<dbReference type="InterPro" id="IPR024788">
    <property type="entry name" value="Malectin-like_Carb-bd_dom"/>
</dbReference>
<feature type="region of interest" description="Disordered" evidence="13">
    <location>
        <begin position="1040"/>
        <end position="1073"/>
    </location>
</feature>
<dbReference type="GO" id="GO:0030154">
    <property type="term" value="P:cell differentiation"/>
    <property type="evidence" value="ECO:0007669"/>
    <property type="project" value="UniProtKB-KW"/>
</dbReference>
<protein>
    <recommendedName>
        <fullName evidence="15">Malectin-like domain-containing protein</fullName>
    </recommendedName>
</protein>
<keyword evidence="10" id="KW-0287">Flowering</keyword>
<gene>
    <name evidence="16" type="ORF">DKX38_007220</name>
</gene>
<accession>A0A5N5MQ59</accession>
<evidence type="ECO:0000256" key="2">
    <source>
        <dbReference type="ARBA" id="ARBA00008956"/>
    </source>
</evidence>
<feature type="domain" description="Malectin-like" evidence="15">
    <location>
        <begin position="1188"/>
        <end position="1504"/>
    </location>
</feature>
<dbReference type="Pfam" id="PF07899">
    <property type="entry name" value="Frigida"/>
    <property type="match status" value="1"/>
</dbReference>
<keyword evidence="4" id="KW-0433">Leucine-rich repeat</keyword>
<keyword evidence="9 14" id="KW-1133">Transmembrane helix</keyword>
<comment type="caution">
    <text evidence="16">The sequence shown here is derived from an EMBL/GenBank/DDBJ whole genome shotgun (WGS) entry which is preliminary data.</text>
</comment>
<feature type="region of interest" description="Disordered" evidence="13">
    <location>
        <begin position="1651"/>
        <end position="1672"/>
    </location>
</feature>
<feature type="coiled-coil region" evidence="12">
    <location>
        <begin position="331"/>
        <end position="416"/>
    </location>
</feature>
<dbReference type="EMBL" id="VDCV01000005">
    <property type="protein sequence ID" value="KAB5556311.1"/>
    <property type="molecule type" value="Genomic_DNA"/>
</dbReference>
<evidence type="ECO:0000256" key="4">
    <source>
        <dbReference type="ARBA" id="ARBA00022614"/>
    </source>
</evidence>
<keyword evidence="6" id="KW-0732">Signal</keyword>
<evidence type="ECO:0000313" key="17">
    <source>
        <dbReference type="Proteomes" id="UP000326939"/>
    </source>
</evidence>
<dbReference type="PANTHER" id="PTHR31791:SF60">
    <property type="entry name" value="FRIGIDA-LIKE PROTEIN 5"/>
    <property type="match status" value="1"/>
</dbReference>
<organism evidence="16 17">
    <name type="scientific">Salix brachista</name>
    <dbReference type="NCBI Taxonomy" id="2182728"/>
    <lineage>
        <taxon>Eukaryota</taxon>
        <taxon>Viridiplantae</taxon>
        <taxon>Streptophyta</taxon>
        <taxon>Embryophyta</taxon>
        <taxon>Tracheophyta</taxon>
        <taxon>Spermatophyta</taxon>
        <taxon>Magnoliopsida</taxon>
        <taxon>eudicotyledons</taxon>
        <taxon>Gunneridae</taxon>
        <taxon>Pentapetalae</taxon>
        <taxon>rosids</taxon>
        <taxon>fabids</taxon>
        <taxon>Malpighiales</taxon>
        <taxon>Salicaceae</taxon>
        <taxon>Saliceae</taxon>
        <taxon>Salix</taxon>
    </lineage>
</organism>
<evidence type="ECO:0000256" key="3">
    <source>
        <dbReference type="ARBA" id="ARBA00022473"/>
    </source>
</evidence>
<evidence type="ECO:0000256" key="14">
    <source>
        <dbReference type="SAM" id="Phobius"/>
    </source>
</evidence>
<keyword evidence="7" id="KW-0677">Repeat</keyword>
<feature type="region of interest" description="Disordered" evidence="13">
    <location>
        <begin position="960"/>
        <end position="1008"/>
    </location>
</feature>
<evidence type="ECO:0000313" key="16">
    <source>
        <dbReference type="EMBL" id="KAB5556311.1"/>
    </source>
</evidence>
<dbReference type="Gene3D" id="3.80.10.10">
    <property type="entry name" value="Ribonuclease Inhibitor"/>
    <property type="match status" value="1"/>
</dbReference>
<dbReference type="Pfam" id="PF00560">
    <property type="entry name" value="LRR_1"/>
    <property type="match status" value="2"/>
</dbReference>
<dbReference type="GO" id="GO:0009908">
    <property type="term" value="P:flower development"/>
    <property type="evidence" value="ECO:0007669"/>
    <property type="project" value="UniProtKB-KW"/>
</dbReference>
<evidence type="ECO:0000256" key="10">
    <source>
        <dbReference type="ARBA" id="ARBA00023089"/>
    </source>
</evidence>
<evidence type="ECO:0000259" key="15">
    <source>
        <dbReference type="Pfam" id="PF12819"/>
    </source>
</evidence>
<keyword evidence="5 14" id="KW-0812">Transmembrane</keyword>
<dbReference type="GO" id="GO:0016020">
    <property type="term" value="C:membrane"/>
    <property type="evidence" value="ECO:0007669"/>
    <property type="project" value="UniProtKB-SubCell"/>
</dbReference>
<keyword evidence="17" id="KW-1185">Reference proteome</keyword>
<feature type="coiled-coil region" evidence="12">
    <location>
        <begin position="445"/>
        <end position="490"/>
    </location>
</feature>
<evidence type="ECO:0000256" key="9">
    <source>
        <dbReference type="ARBA" id="ARBA00022989"/>
    </source>
</evidence>
<dbReference type="FunFam" id="3.80.10.10:FF:000129">
    <property type="entry name" value="Leucine-rich repeat receptor-like kinase"/>
    <property type="match status" value="1"/>
</dbReference>
<feature type="coiled-coil region" evidence="12">
    <location>
        <begin position="54"/>
        <end position="196"/>
    </location>
</feature>
<reference evidence="17" key="1">
    <citation type="journal article" date="2019" name="Gigascience">
        <title>De novo genome assembly of the endangered Acer yangbiense, a plant species with extremely small populations endemic to Yunnan Province, China.</title>
        <authorList>
            <person name="Yang J."/>
            <person name="Wariss H.M."/>
            <person name="Tao L."/>
            <person name="Zhang R."/>
            <person name="Yun Q."/>
            <person name="Hollingsworth P."/>
            <person name="Dao Z."/>
            <person name="Luo G."/>
            <person name="Guo H."/>
            <person name="Ma Y."/>
            <person name="Sun W."/>
        </authorList>
    </citation>
    <scope>NUCLEOTIDE SEQUENCE [LARGE SCALE GENOMIC DNA]</scope>
    <source>
        <strain evidence="17">cv. br00</strain>
    </source>
</reference>
<comment type="similarity">
    <text evidence="2">Belongs to the Frigida family.</text>
</comment>
<feature type="compositionally biased region" description="Low complexity" evidence="13">
    <location>
        <begin position="972"/>
        <end position="1008"/>
    </location>
</feature>
<keyword evidence="12" id="KW-0175">Coiled coil</keyword>
<evidence type="ECO:0000256" key="7">
    <source>
        <dbReference type="ARBA" id="ARBA00022737"/>
    </source>
</evidence>
<dbReference type="InterPro" id="IPR012474">
    <property type="entry name" value="Frigida"/>
</dbReference>
<evidence type="ECO:0000256" key="6">
    <source>
        <dbReference type="ARBA" id="ARBA00022729"/>
    </source>
</evidence>
<comment type="subcellular location">
    <subcellularLocation>
        <location evidence="1">Membrane</location>
        <topology evidence="1">Single-pass membrane protein</topology>
    </subcellularLocation>
</comment>
<keyword evidence="8" id="KW-0221">Differentiation</keyword>
<feature type="compositionally biased region" description="Polar residues" evidence="13">
    <location>
        <begin position="1040"/>
        <end position="1054"/>
    </location>
</feature>
<dbReference type="InterPro" id="IPR032675">
    <property type="entry name" value="LRR_dom_sf"/>
</dbReference>
<evidence type="ECO:0000256" key="8">
    <source>
        <dbReference type="ARBA" id="ARBA00022782"/>
    </source>
</evidence>
<evidence type="ECO:0000256" key="13">
    <source>
        <dbReference type="SAM" id="MobiDB-lite"/>
    </source>
</evidence>
<dbReference type="Pfam" id="PF12819">
    <property type="entry name" value="Malectin_like"/>
    <property type="match status" value="1"/>
</dbReference>
<evidence type="ECO:0000256" key="5">
    <source>
        <dbReference type="ARBA" id="ARBA00022692"/>
    </source>
</evidence>
<name>A0A5N5MQ59_9ROSI</name>
<evidence type="ECO:0000256" key="12">
    <source>
        <dbReference type="SAM" id="Coils"/>
    </source>
</evidence>
<sequence length="1760" mass="201028">MEEKICSELKLTKLRQQSFSRSFNEIHEQASSFLLLALQWKELQTHFDSTFNSIEDCARELQTKERQLKGREKEADSKEKEFVERCEEFIKLRDAEVEEHYKEIELKEKDFEERRREVELERKKLEGRRKEAEEREELEREEFADEIELKEKEIEERRRELEVEMNNLVEKIKLKEEKIEERRKEIEVERKNLVEGIMLKEKKIEERRKEIEVERKNLVEGIMLREKKIEERRKEIEVIMLKEKQIEERRKEIEVERKNLVEGIMLKENKIEERRKEIEVERKNLVEGIMLREKKIEERRKEIEVIMLKEKQIEERRKEIEVERKNLVEGIMLKEKKIEERQKEIEVERKNLVEGIMLKEKKIEERQKEIEVERKKQLNEGYMEVACVKLKVGEQLKECELMERQLEDRALEIELERKRNVECLEELKLKQKEVELEGLKYNKFIEEFELKEKRFDEKCKEVELERKKFVQKLEFKEKQLVEQQKEVELENYKIKNFFEELELKEKQVEERRLLVESGSKKFFEEVESKEKQLDERCKIVELENKKFEERFKEIELKEKHLEEQLEEAELGNKMVLEQAEGLQLKEKQVLERFKDLEIEIKNFMDKSRELELKKRQLEEQCKQQDEKRKRFADAGSTPVKFETPDDFVAKNATYANVRLLLTMDGKALQIFLNKCRKHNEKIKNEVLTALGLSSDPAELVLDALEGFYPPPISKGDVADNGIAVKKSCNLLLEQLMALSPPIKPHVREAARELAFDWRNKMKKDRYLEVLGFFRLLACYGLASVFDARELFNDLVTVAQERQTPEFLRVLGLVDEASRFIQILINEKQYIDAINFIYAFELVKEFHPVLLLKDYMRDSNIAAKKRRRDKSVESQIISKEKRVADLRAVIKCIEDHKLESELSLKFLKQQIASVEMEISKKKAMLLAVGYSSKIPILNENKCSEPKSASTASIALNTLIATSTTTPPAPPAPTTVTSSSPTTASTATPTATTTITSLSSTSASTSTSILNTSPIPATASSVGFVPPSQTSVLPSATISESLAQQHRGNKLPQPQNRGGDEHPQPQHQGGNKRPRMAFSSEEVWKMVLYAGVASHDVDSVCFAYYSISLCCKQKRLVFQLHFVLKLLKFCLSPNSFAGGREAMRIAGAIRLQLGPLLALYLTPLSTTDHGCLSCDTLPSFPFYLRKRRCVDCGASETYTDENSLEWRGDDGMFKDTQSEVAQSSNTVSHVMSTLRVFTSLKKNCYSFTDVKDSLVLVRASFFYGNYDKKSSPPSFHLLFDGNYWATVNTTLDTLVYYEVMYFVKSDTTSICLAQTQPNQFPFISALEVRILDSKMYGHFDPNHALFLTSRVAYGANSTVRFPDDAYDRIWVPATIGSGLVSAASDAIFISVANAPDNPPREVLQNAITTSSSSGSITLYHGFPDQDVSVYLNLYFSEVTALDTTQKRSFNFYIDNIKESEPIIPPYGETMEMIGNFTASANTSISLVSTTNCTLPPLINAMEIFFVSDRLTDGTDSKDVEGLGELQNSFSILQEIWSGDPCLPSPYTWDRISCSDDVIPRVTALDLSSLDLSGPLPDFSSMDALVTIDLHNNSINGPIPDFLGALAKLVDLNLADNSFSGPIPPSISSNKKLKLVASGNPNLCVSGKSCQPTSTDGTITKSTPSGSGKKGVKGKKSNKLPVILGTTIPIFIIFWAIVGFLVHHKRKTTAIAAIIGGQTGGANSPSGADTMMGKVGEAVVDDIRVNIQDQTPSENGVQSVPQQ</sequence>
<dbReference type="Proteomes" id="UP000326939">
    <property type="component" value="Chromosome 5"/>
</dbReference>
<dbReference type="PANTHER" id="PTHR31791">
    <property type="entry name" value="FRIGIDA-LIKE PROTEIN 3-RELATED"/>
    <property type="match status" value="1"/>
</dbReference>
<feature type="transmembrane region" description="Helical" evidence="14">
    <location>
        <begin position="1677"/>
        <end position="1699"/>
    </location>
</feature>
<dbReference type="SUPFAM" id="SSF52058">
    <property type="entry name" value="L domain-like"/>
    <property type="match status" value="1"/>
</dbReference>
<evidence type="ECO:0000256" key="1">
    <source>
        <dbReference type="ARBA" id="ARBA00004167"/>
    </source>
</evidence>